<dbReference type="EMBL" id="QGGM01000018">
    <property type="protein sequence ID" value="PWK06233.1"/>
    <property type="molecule type" value="Genomic_DNA"/>
</dbReference>
<protein>
    <recommendedName>
        <fullName evidence="9">Trimethylamine monooxygenase</fullName>
        <ecNumber evidence="8">1.14.13.148</ecNumber>
    </recommendedName>
</protein>
<dbReference type="GO" id="GO:0034899">
    <property type="term" value="F:trimethylamine monooxygenase activity"/>
    <property type="evidence" value="ECO:0007669"/>
    <property type="project" value="UniProtKB-EC"/>
</dbReference>
<evidence type="ECO:0000256" key="7">
    <source>
        <dbReference type="ARBA" id="ARBA00023033"/>
    </source>
</evidence>
<dbReference type="GO" id="GO:0004499">
    <property type="term" value="F:N,N-dimethylaniline monooxygenase activity"/>
    <property type="evidence" value="ECO:0007669"/>
    <property type="project" value="InterPro"/>
</dbReference>
<keyword evidence="4" id="KW-0274">FAD</keyword>
<evidence type="ECO:0000256" key="3">
    <source>
        <dbReference type="ARBA" id="ARBA00022630"/>
    </source>
</evidence>
<dbReference type="GeneID" id="60256252"/>
<gene>
    <name evidence="10" type="ORF">C8D84_11852</name>
</gene>
<dbReference type="AlphaFoldDB" id="A0A2V1ZHE8"/>
<reference evidence="10 11" key="1">
    <citation type="submission" date="2018-05" db="EMBL/GenBank/DDBJ databases">
        <title>Genomic Encyclopedia of Type Strains, Phase IV (KMG-IV): sequencing the most valuable type-strain genomes for metagenomic binning, comparative biology and taxonomic classification.</title>
        <authorList>
            <person name="Goeker M."/>
        </authorList>
    </citation>
    <scope>NUCLEOTIDE SEQUENCE [LARGE SCALE GENOMIC DNA]</scope>
    <source>
        <strain evidence="10 11">DSM 7229</strain>
    </source>
</reference>
<name>A0A2V1ZHE8_PSYIM</name>
<evidence type="ECO:0000256" key="9">
    <source>
        <dbReference type="ARBA" id="ARBA00035159"/>
    </source>
</evidence>
<evidence type="ECO:0000256" key="5">
    <source>
        <dbReference type="ARBA" id="ARBA00022857"/>
    </source>
</evidence>
<dbReference type="InterPro" id="IPR020946">
    <property type="entry name" value="Flavin_mOase-like"/>
</dbReference>
<keyword evidence="5" id="KW-0521">NADP</keyword>
<dbReference type="InterPro" id="IPR050346">
    <property type="entry name" value="FMO-like"/>
</dbReference>
<comment type="caution">
    <text evidence="10">The sequence shown here is derived from an EMBL/GenBank/DDBJ whole genome shotgun (WGS) entry which is preliminary data.</text>
</comment>
<dbReference type="EC" id="1.14.13.148" evidence="8"/>
<evidence type="ECO:0000313" key="10">
    <source>
        <dbReference type="EMBL" id="PWK06233.1"/>
    </source>
</evidence>
<keyword evidence="11" id="KW-1185">Reference proteome</keyword>
<sequence>MSNKRIAILGAGPSGLAQLRAFEAARLAGAKNLPEIVCYEKQNAIGGMWNYSWRTGLDRNGEPVHGSMYRYLWSNGPKECLEFADYSFDEHFGEAIPSYPPREVLKDYIMGRIDKQDIQKYIRFECPVRWVSFDDETQKFTVTVMNHKTNEQEVEEFDYVVVATGHFSTPNMPYFEGLEAFPGRILHAHDFRDALEFKDEDILLIGSSYSAEDIGTQCYKYGTKSVTISYRTQALGYDWPEGIKEVPLVTHFEEDVAHFADGSSQKFDAIIMCTGYLFHFPFMPDELRLQTHNCLYPANLHKGIFWQPNPKLIYLGMQDQYFTFNMFDAQAWYARDVMMGDIELPELVHREADEKKWLATYAKCVTVSDSIDFQAAYIRDLTNATDYPEFAVEKQGEILKEWQKDKADNIMTFREKAYRSTLTGTLSPELPEPWLDVLDDSLEHFLNLTFVKPKKRKKVS</sequence>
<evidence type="ECO:0000256" key="6">
    <source>
        <dbReference type="ARBA" id="ARBA00023002"/>
    </source>
</evidence>
<dbReference type="InterPro" id="IPR000960">
    <property type="entry name" value="Flavin_mOase"/>
</dbReference>
<dbReference type="Gene3D" id="3.50.50.60">
    <property type="entry name" value="FAD/NAD(P)-binding domain"/>
    <property type="match status" value="2"/>
</dbReference>
<evidence type="ECO:0000256" key="4">
    <source>
        <dbReference type="ARBA" id="ARBA00022827"/>
    </source>
</evidence>
<organism evidence="10 11">
    <name type="scientific">Psychrobacter immobilis</name>
    <dbReference type="NCBI Taxonomy" id="498"/>
    <lineage>
        <taxon>Bacteria</taxon>
        <taxon>Pseudomonadati</taxon>
        <taxon>Pseudomonadota</taxon>
        <taxon>Gammaproteobacteria</taxon>
        <taxon>Moraxellales</taxon>
        <taxon>Moraxellaceae</taxon>
        <taxon>Psychrobacter</taxon>
    </lineage>
</organism>
<dbReference type="SUPFAM" id="SSF51905">
    <property type="entry name" value="FAD/NAD(P)-binding domain"/>
    <property type="match status" value="2"/>
</dbReference>
<keyword evidence="3" id="KW-0285">Flavoprotein</keyword>
<dbReference type="FunFam" id="3.50.50.60:FF:000138">
    <property type="entry name" value="Flavin-containing monooxygenase"/>
    <property type="match status" value="1"/>
</dbReference>
<dbReference type="GO" id="GO:0050661">
    <property type="term" value="F:NADP binding"/>
    <property type="evidence" value="ECO:0007669"/>
    <property type="project" value="InterPro"/>
</dbReference>
<comment type="similarity">
    <text evidence="2">Belongs to the FMO family.</text>
</comment>
<dbReference type="Proteomes" id="UP000245655">
    <property type="component" value="Unassembled WGS sequence"/>
</dbReference>
<accession>A0A2V1ZHE8</accession>
<proteinExistence type="inferred from homology"/>
<keyword evidence="6" id="KW-0560">Oxidoreductase</keyword>
<evidence type="ECO:0000256" key="2">
    <source>
        <dbReference type="ARBA" id="ARBA00009183"/>
    </source>
</evidence>
<dbReference type="GO" id="GO:0050660">
    <property type="term" value="F:flavin adenine dinucleotide binding"/>
    <property type="evidence" value="ECO:0007669"/>
    <property type="project" value="InterPro"/>
</dbReference>
<evidence type="ECO:0000313" key="11">
    <source>
        <dbReference type="Proteomes" id="UP000245655"/>
    </source>
</evidence>
<dbReference type="RefSeq" id="WP_109592572.1">
    <property type="nucleotide sequence ID" value="NZ_CAJGZY010000004.1"/>
</dbReference>
<dbReference type="Pfam" id="PF00743">
    <property type="entry name" value="FMO-like"/>
    <property type="match status" value="2"/>
</dbReference>
<evidence type="ECO:0000256" key="8">
    <source>
        <dbReference type="ARBA" id="ARBA00034528"/>
    </source>
</evidence>
<keyword evidence="7 10" id="KW-0503">Monooxygenase</keyword>
<evidence type="ECO:0000256" key="1">
    <source>
        <dbReference type="ARBA" id="ARBA00001974"/>
    </source>
</evidence>
<dbReference type="PANTHER" id="PTHR23023">
    <property type="entry name" value="DIMETHYLANILINE MONOOXYGENASE"/>
    <property type="match status" value="1"/>
</dbReference>
<comment type="cofactor">
    <cofactor evidence="1">
        <name>FAD</name>
        <dbReference type="ChEBI" id="CHEBI:57692"/>
    </cofactor>
</comment>
<dbReference type="InterPro" id="IPR036188">
    <property type="entry name" value="FAD/NAD-bd_sf"/>
</dbReference>
<dbReference type="PIRSF" id="PIRSF000332">
    <property type="entry name" value="FMO"/>
    <property type="match status" value="1"/>
</dbReference>